<proteinExistence type="predicted"/>
<reference evidence="7" key="1">
    <citation type="submission" date="2025-08" db="UniProtKB">
        <authorList>
            <consortium name="RefSeq"/>
        </authorList>
    </citation>
    <scope>IDENTIFICATION</scope>
    <source>
        <tissue evidence="7">Muscle</tissue>
    </source>
</reference>
<evidence type="ECO:0000259" key="5">
    <source>
        <dbReference type="PROSITE" id="PS50033"/>
    </source>
</evidence>
<dbReference type="Gene3D" id="1.10.8.10">
    <property type="entry name" value="DNA helicase RuvA subunit, C-terminal domain"/>
    <property type="match status" value="1"/>
</dbReference>
<accession>A0ABM1B3W3</accession>
<dbReference type="RefSeq" id="XP_013774309.1">
    <property type="nucleotide sequence ID" value="XM_013918855.2"/>
</dbReference>
<dbReference type="InterPro" id="IPR036249">
    <property type="entry name" value="Thioredoxin-like_sf"/>
</dbReference>
<comment type="subcellular location">
    <subcellularLocation>
        <location evidence="1">Cytoplasm</location>
    </subcellularLocation>
</comment>
<evidence type="ECO:0000256" key="4">
    <source>
        <dbReference type="SAM" id="MobiDB-lite"/>
    </source>
</evidence>
<organism evidence="6 7">
    <name type="scientific">Limulus polyphemus</name>
    <name type="common">Atlantic horseshoe crab</name>
    <dbReference type="NCBI Taxonomy" id="6850"/>
    <lineage>
        <taxon>Eukaryota</taxon>
        <taxon>Metazoa</taxon>
        <taxon>Ecdysozoa</taxon>
        <taxon>Arthropoda</taxon>
        <taxon>Chelicerata</taxon>
        <taxon>Merostomata</taxon>
        <taxon>Xiphosura</taxon>
        <taxon>Limulidae</taxon>
        <taxon>Limulus</taxon>
    </lineage>
</organism>
<dbReference type="Gene3D" id="3.40.30.10">
    <property type="entry name" value="Glutaredoxin"/>
    <property type="match status" value="1"/>
</dbReference>
<dbReference type="InterPro" id="IPR050730">
    <property type="entry name" value="UBX_domain-protein"/>
</dbReference>
<gene>
    <name evidence="7" type="primary">LOC106459256</name>
</gene>
<evidence type="ECO:0000256" key="1">
    <source>
        <dbReference type="ARBA" id="ARBA00004496"/>
    </source>
</evidence>
<dbReference type="InterPro" id="IPR049483">
    <property type="entry name" value="FAF1_2-like_UAS"/>
</dbReference>
<dbReference type="Proteomes" id="UP000694941">
    <property type="component" value="Unplaced"/>
</dbReference>
<dbReference type="SUPFAM" id="SSF54236">
    <property type="entry name" value="Ubiquitin-like"/>
    <property type="match status" value="1"/>
</dbReference>
<name>A0ABM1B3W3_LIMPO</name>
<dbReference type="PANTHER" id="PTHR23322">
    <property type="entry name" value="FAS-ASSOCIATED PROTEIN"/>
    <property type="match status" value="1"/>
</dbReference>
<evidence type="ECO:0000256" key="3">
    <source>
        <dbReference type="ARBA" id="ARBA00023054"/>
    </source>
</evidence>
<dbReference type="CDD" id="cd14414">
    <property type="entry name" value="UBA_FAF2"/>
    <property type="match status" value="1"/>
</dbReference>
<dbReference type="SMART" id="SM00594">
    <property type="entry name" value="UAS"/>
    <property type="match status" value="1"/>
</dbReference>
<protein>
    <submittedName>
        <fullName evidence="7">FAS-associated factor 2-like isoform X1</fullName>
    </submittedName>
</protein>
<dbReference type="SUPFAM" id="SSF52833">
    <property type="entry name" value="Thioredoxin-like"/>
    <property type="match status" value="1"/>
</dbReference>
<evidence type="ECO:0000313" key="7">
    <source>
        <dbReference type="RefSeq" id="XP_013774309.1"/>
    </source>
</evidence>
<dbReference type="SMART" id="SM00166">
    <property type="entry name" value="UBX"/>
    <property type="match status" value="1"/>
</dbReference>
<dbReference type="Pfam" id="PF22566">
    <property type="entry name" value="UBA_8"/>
    <property type="match status" value="1"/>
</dbReference>
<feature type="region of interest" description="Disordered" evidence="4">
    <location>
        <begin position="300"/>
        <end position="328"/>
    </location>
</feature>
<keyword evidence="3" id="KW-0175">Coiled coil</keyword>
<dbReference type="Pfam" id="PF00789">
    <property type="entry name" value="UBX"/>
    <property type="match status" value="1"/>
</dbReference>
<dbReference type="Gene3D" id="3.10.20.90">
    <property type="entry name" value="Phosphatidylinositol 3-kinase Catalytic Subunit, Chain A, domain 1"/>
    <property type="match status" value="1"/>
</dbReference>
<dbReference type="InterPro" id="IPR001012">
    <property type="entry name" value="UBX_dom"/>
</dbReference>
<dbReference type="InterPro" id="IPR006577">
    <property type="entry name" value="UAS"/>
</dbReference>
<evidence type="ECO:0000313" key="6">
    <source>
        <dbReference type="Proteomes" id="UP000694941"/>
    </source>
</evidence>
<keyword evidence="2" id="KW-0963">Cytoplasm</keyword>
<feature type="domain" description="UBX" evidence="5">
    <location>
        <begin position="356"/>
        <end position="438"/>
    </location>
</feature>
<dbReference type="PROSITE" id="PS50033">
    <property type="entry name" value="UBX"/>
    <property type="match status" value="1"/>
</dbReference>
<dbReference type="InterPro" id="IPR054109">
    <property type="entry name" value="UBA_8"/>
</dbReference>
<sequence length="443" mass="52356">MAEDVQLSSHQTEKLLQFQDLTGIEEMDRCREILQTHNWDLEVAVQDTLNMREGSPSVYRPPSSSMPTVVTNFPNQRFYQAVRVWRPQGIFGWGYFLLTFPFNFIYQSLLSVMRFAWSLIHPDPRRYVTDPLGDVLNFIQSYQSKYGPVHPVFYQGTYSQALNDAKRELKFLLIYLHGDDHQDTPYFCRTTLANQDVIAFINTRFLFWACSVNLPEGYRVSQALRENGYPFLAVIVLRDNRMTVVARLEGPVDPTELIQRLQRIMNDNETSLVAARLDRQERSLNQTIREEQDQAYLESLRADQEKERIKKEEDERKEQQEREEHEKKLAEQFKKDEIRRLKVELADQVPDEPPPNEPDTIRLMIKLPEGRRLERRFRRDHSLKYLYYFVFCHDQSPDSFQIVTNFPRRVLPCEPTRECPEPPSFREAGLSQSEMLFVQDLDT</sequence>
<keyword evidence="6" id="KW-1185">Reference proteome</keyword>
<evidence type="ECO:0000256" key="2">
    <source>
        <dbReference type="ARBA" id="ARBA00022490"/>
    </source>
</evidence>
<dbReference type="InterPro" id="IPR029071">
    <property type="entry name" value="Ubiquitin-like_domsf"/>
</dbReference>
<dbReference type="CDD" id="cd16120">
    <property type="entry name" value="UBX_UBXN3B"/>
    <property type="match status" value="1"/>
</dbReference>
<dbReference type="PANTHER" id="PTHR23322:SF1">
    <property type="entry name" value="FAS-ASSOCIATED FACTOR 2"/>
    <property type="match status" value="1"/>
</dbReference>
<dbReference type="GeneID" id="106459256"/>
<dbReference type="Pfam" id="PF21021">
    <property type="entry name" value="FAF1"/>
    <property type="match status" value="1"/>
</dbReference>